<organism evidence="1">
    <name type="scientific">marine sediment metagenome</name>
    <dbReference type="NCBI Taxonomy" id="412755"/>
    <lineage>
        <taxon>unclassified sequences</taxon>
        <taxon>metagenomes</taxon>
        <taxon>ecological metagenomes</taxon>
    </lineage>
</organism>
<comment type="caution">
    <text evidence="1">The sequence shown here is derived from an EMBL/GenBank/DDBJ whole genome shotgun (WGS) entry which is preliminary data.</text>
</comment>
<sequence>MEDKIESIESSAKWDGDPHVKAALDWFLSFIDRSEWERKKKDIEEYIGGIIETKKTPPSLASNSSRIVYPYDRFAWYLYLADSYTSHIGDYEFSQGARVIPLFKIIGQNLELMRKASGVEQLVLRMSDKEKDSPDSALFELLVGLLYLRNFWKRITFLPGSKTSKTPDIHVESALNEYFVECKRLSKSSDYSERERVCWLKMSQPLREYLTETKKPLIVDIIFHRELATLDVNIIKKELIPKLDLIGSKGTVIDNDIWTVKVDFVDMAKIRRHLRKFSVKIPSTVMTELIFKGYEQGKGYTPLILGKTAEFNNTYLESVIFAA</sequence>
<evidence type="ECO:0000313" key="1">
    <source>
        <dbReference type="EMBL" id="KKK86809.1"/>
    </source>
</evidence>
<reference evidence="1" key="1">
    <citation type="journal article" date="2015" name="Nature">
        <title>Complex archaea that bridge the gap between prokaryotes and eukaryotes.</title>
        <authorList>
            <person name="Spang A."/>
            <person name="Saw J.H."/>
            <person name="Jorgensen S.L."/>
            <person name="Zaremba-Niedzwiedzka K."/>
            <person name="Martijn J."/>
            <person name="Lind A.E."/>
            <person name="van Eijk R."/>
            <person name="Schleper C."/>
            <person name="Guy L."/>
            <person name="Ettema T.J."/>
        </authorList>
    </citation>
    <scope>NUCLEOTIDE SEQUENCE</scope>
</reference>
<proteinExistence type="predicted"/>
<dbReference type="EMBL" id="LAZR01050683">
    <property type="protein sequence ID" value="KKK86809.1"/>
    <property type="molecule type" value="Genomic_DNA"/>
</dbReference>
<dbReference type="AlphaFoldDB" id="A0A0F9B7W6"/>
<accession>A0A0F9B7W6</accession>
<feature type="non-terminal residue" evidence="1">
    <location>
        <position position="323"/>
    </location>
</feature>
<protein>
    <submittedName>
        <fullName evidence="1">Uncharacterized protein</fullName>
    </submittedName>
</protein>
<gene>
    <name evidence="1" type="ORF">LCGC14_2759540</name>
</gene>
<name>A0A0F9B7W6_9ZZZZ</name>